<keyword evidence="1" id="KW-1185">Reference proteome</keyword>
<dbReference type="RefSeq" id="XP_065645598.1">
    <property type="nucleotide sequence ID" value="XM_065789526.1"/>
</dbReference>
<reference evidence="2" key="2">
    <citation type="submission" date="2025-08" db="UniProtKB">
        <authorList>
            <consortium name="RefSeq"/>
        </authorList>
    </citation>
    <scope>IDENTIFICATION</scope>
</reference>
<organism evidence="1 2">
    <name type="scientific">Hydra vulgaris</name>
    <name type="common">Hydra</name>
    <name type="synonym">Hydra attenuata</name>
    <dbReference type="NCBI Taxonomy" id="6087"/>
    <lineage>
        <taxon>Eukaryota</taxon>
        <taxon>Metazoa</taxon>
        <taxon>Cnidaria</taxon>
        <taxon>Hydrozoa</taxon>
        <taxon>Hydroidolina</taxon>
        <taxon>Anthoathecata</taxon>
        <taxon>Aplanulata</taxon>
        <taxon>Hydridae</taxon>
        <taxon>Hydra</taxon>
    </lineage>
</organism>
<evidence type="ECO:0000313" key="1">
    <source>
        <dbReference type="Proteomes" id="UP001652625"/>
    </source>
</evidence>
<dbReference type="SUPFAM" id="SSF56219">
    <property type="entry name" value="DNase I-like"/>
    <property type="match status" value="1"/>
</dbReference>
<evidence type="ECO:0000313" key="2">
    <source>
        <dbReference type="RefSeq" id="XP_065645598.1"/>
    </source>
</evidence>
<gene>
    <name evidence="2" type="primary">LOC136076061</name>
</gene>
<dbReference type="Proteomes" id="UP001652625">
    <property type="component" value="Chromosome 02"/>
</dbReference>
<reference evidence="1" key="1">
    <citation type="submission" date="2025-05" db="UniProtKB">
        <authorList>
            <consortium name="RefSeq"/>
        </authorList>
    </citation>
    <scope>NUCLEOTIDE SEQUENCE [LARGE SCALE GENOMIC DNA]</scope>
</reference>
<accession>A0ABM4B9M1</accession>
<dbReference type="GeneID" id="136076061"/>
<dbReference type="Gene3D" id="3.60.10.10">
    <property type="entry name" value="Endonuclease/exonuclease/phosphatase"/>
    <property type="match status" value="1"/>
</dbReference>
<dbReference type="PANTHER" id="PTHR33395">
    <property type="entry name" value="TRANSCRIPTASE, PUTATIVE-RELATED-RELATED"/>
    <property type="match status" value="1"/>
</dbReference>
<sequence>MTIKENNAALFAKISKENNEKNKILNNLIISGLTESFNLEDDKEVINEVLTILKVSRDDVKVKKRLKKKKTSLLTPSISNGITNQLNDASLRFLTIREGGVAIYVKKNIPSFECKFSVKQISEQIWCQISIENDILLIGCIYRHRSTRNESNLQTNKSTKCAKALIDGGKFTSILIVSDFNHSDIRWSYLGGQCKSVKQSSQLFLDTINDCFLSQFVTEPTFINNTLNLVLLDDLDCIYNVTIGPPFGCTQKNYFHNSLLWDYRLKSSNKTFRLHKVNYIYNKSDYNAINEGQKAINWPYFFSNKSADESFELFKDAYIFLIEQHIPKFNVSFSLKKNDPKWFNSSIKAAINEKFRLFMKLHCASSKFKDTFPSTVTHSQSPIFPQRTEAVCSPFSSSLFNCCNIEKHLFALDISKAAGNDGIHPRSFDSGQVPSGWKLANITPIFKKGHHTDPGNYRPISITSAVGKIMEGIMRDVMTEHLVKHDLLFWHQHGFVRYRSCIINLLEVLDIITEALSDDCVALLILLDFAKAFDRVSIQVFTHLTDTKLFQSML</sequence>
<dbReference type="PANTHER" id="PTHR33395:SF22">
    <property type="entry name" value="REVERSE TRANSCRIPTASE DOMAIN-CONTAINING PROTEIN"/>
    <property type="match status" value="1"/>
</dbReference>
<protein>
    <submittedName>
        <fullName evidence="2">Uncharacterized protein LOC136076061</fullName>
    </submittedName>
</protein>
<proteinExistence type="predicted"/>
<dbReference type="InterPro" id="IPR036691">
    <property type="entry name" value="Endo/exonu/phosph_ase_sf"/>
</dbReference>
<name>A0ABM4B9M1_HYDVU</name>